<keyword evidence="1" id="KW-0175">Coiled coil</keyword>
<protein>
    <submittedName>
        <fullName evidence="3">Uncharacterized protein</fullName>
    </submittedName>
</protein>
<feature type="coiled-coil region" evidence="1">
    <location>
        <begin position="114"/>
        <end position="141"/>
    </location>
</feature>
<feature type="compositionally biased region" description="Polar residues" evidence="2">
    <location>
        <begin position="181"/>
        <end position="192"/>
    </location>
</feature>
<keyword evidence="4" id="KW-1185">Reference proteome</keyword>
<accession>A0A5N6KWT3</accession>
<gene>
    <name evidence="3" type="ORF">FH972_023831</name>
</gene>
<feature type="region of interest" description="Disordered" evidence="2">
    <location>
        <begin position="181"/>
        <end position="326"/>
    </location>
</feature>
<feature type="region of interest" description="Disordered" evidence="2">
    <location>
        <begin position="1"/>
        <end position="71"/>
    </location>
</feature>
<dbReference type="AlphaFoldDB" id="A0A5N6KWT3"/>
<evidence type="ECO:0000256" key="2">
    <source>
        <dbReference type="SAM" id="MobiDB-lite"/>
    </source>
</evidence>
<evidence type="ECO:0000256" key="1">
    <source>
        <dbReference type="SAM" id="Coils"/>
    </source>
</evidence>
<feature type="compositionally biased region" description="Polar residues" evidence="2">
    <location>
        <begin position="218"/>
        <end position="229"/>
    </location>
</feature>
<evidence type="ECO:0000313" key="4">
    <source>
        <dbReference type="Proteomes" id="UP000327013"/>
    </source>
</evidence>
<organism evidence="3 4">
    <name type="scientific">Carpinus fangiana</name>
    <dbReference type="NCBI Taxonomy" id="176857"/>
    <lineage>
        <taxon>Eukaryota</taxon>
        <taxon>Viridiplantae</taxon>
        <taxon>Streptophyta</taxon>
        <taxon>Embryophyta</taxon>
        <taxon>Tracheophyta</taxon>
        <taxon>Spermatophyta</taxon>
        <taxon>Magnoliopsida</taxon>
        <taxon>eudicotyledons</taxon>
        <taxon>Gunneridae</taxon>
        <taxon>Pentapetalae</taxon>
        <taxon>rosids</taxon>
        <taxon>fabids</taxon>
        <taxon>Fagales</taxon>
        <taxon>Betulaceae</taxon>
        <taxon>Carpinus</taxon>
    </lineage>
</organism>
<name>A0A5N6KWT3_9ROSI</name>
<feature type="compositionally biased region" description="Low complexity" evidence="2">
    <location>
        <begin position="353"/>
        <end position="371"/>
    </location>
</feature>
<evidence type="ECO:0000313" key="3">
    <source>
        <dbReference type="EMBL" id="KAB8349818.1"/>
    </source>
</evidence>
<dbReference type="Proteomes" id="UP000327013">
    <property type="component" value="Unassembled WGS sequence"/>
</dbReference>
<sequence>MPSQVVSDGNLAFMPTSNDALYPNGSLQSPRAPSADSLRGSPSRIPLPPESLDGMTSPLSLSGVPSNGLRSRDHVMSASTIPPNLTPIIAPSTAKTDDWHAMYNQVISLHDNERDIWKMERQKLTEEIDRLRQEVSRLTSSSSRHNSVISEAAGGKENGGNGVFYNPIIVKQANEKLKQISQVSPGSGTPTGDEQPPPLLTGGLSRRTSVQKRLPRITENNEPTSNSPVKNVGFSLGVTGPGDGSFPVTLDEQEGPYSPPTTAHADILSPPPENFVRHAGHTPLRPRSQHGQEEDQKPQFVPAGIGMEEDRELSSPKVLAKTPEGDLSTLSLLEKRLQSIAENPDDPEHQPDALRAAALAEQASAPAAAPEDGGIKLKTRRSMNFGAPLGQR</sequence>
<dbReference type="OrthoDB" id="3784117at2759"/>
<feature type="region of interest" description="Disordered" evidence="2">
    <location>
        <begin position="339"/>
        <end position="392"/>
    </location>
</feature>
<reference evidence="3 4" key="1">
    <citation type="submission" date="2019-06" db="EMBL/GenBank/DDBJ databases">
        <title>A chromosomal-level reference genome of Carpinus fangiana (Coryloideae, Betulaceae).</title>
        <authorList>
            <person name="Yang X."/>
            <person name="Wang Z."/>
            <person name="Zhang L."/>
            <person name="Hao G."/>
            <person name="Liu J."/>
            <person name="Yang Y."/>
        </authorList>
    </citation>
    <scope>NUCLEOTIDE SEQUENCE [LARGE SCALE GENOMIC DNA]</scope>
    <source>
        <strain evidence="3">Cfa_2016G</strain>
        <tissue evidence="3">Leaf</tissue>
    </source>
</reference>
<feature type="compositionally biased region" description="Polar residues" evidence="2">
    <location>
        <begin position="15"/>
        <end position="31"/>
    </location>
</feature>
<dbReference type="EMBL" id="VIBQ01000014">
    <property type="protein sequence ID" value="KAB8349818.1"/>
    <property type="molecule type" value="Genomic_DNA"/>
</dbReference>
<proteinExistence type="predicted"/>
<comment type="caution">
    <text evidence="3">The sequence shown here is derived from an EMBL/GenBank/DDBJ whole genome shotgun (WGS) entry which is preliminary data.</text>
</comment>
<feature type="compositionally biased region" description="Polar residues" evidence="2">
    <location>
        <begin position="57"/>
        <end position="69"/>
    </location>
</feature>